<dbReference type="SUPFAM" id="SSF56235">
    <property type="entry name" value="N-terminal nucleophile aminohydrolases (Ntn hydrolases)"/>
    <property type="match status" value="1"/>
</dbReference>
<evidence type="ECO:0000259" key="4">
    <source>
        <dbReference type="Pfam" id="PF02275"/>
    </source>
</evidence>
<feature type="chain" id="PRO_5043353710" evidence="3">
    <location>
        <begin position="23"/>
        <end position="362"/>
    </location>
</feature>
<accession>A0AAW9RQ57</accession>
<dbReference type="CDD" id="cd00542">
    <property type="entry name" value="Ntn_PVA"/>
    <property type="match status" value="1"/>
</dbReference>
<dbReference type="RefSeq" id="WP_340327948.1">
    <property type="nucleotide sequence ID" value="NZ_JAZHOF010000001.1"/>
</dbReference>
<sequence>MIRSVTAILVAGSMVFAPVANACTGIQLSAKDGTQVAGRTLEFGAPIDWYVTTVPAGTEISAELPAGSTGLTYKTKYGITGMTAYQSTDFVDGLNEQGLSVGLFYFPGYASYPDLSEENSAKALAPQQFATWLLANFSSVDEVKAHYDDVVLVAATFEQMGEVIPMHVRVIDKSGNALVIEPTDKTLKVFDAPLGVITNSPTYDWHMTNLSNFINLSVVNVPPVKLDGVQLEAAGQGAGMHGLPGDFTPPSRFVRAAVFSKSAMPVDTGAEVLDQTFHILNNFDIPYGAVRGEDNGKPAPDYTQWTSVADMTNGTWTVKTYDDQNLRVVDLKSALAAADGKVVHIDPKQWSQTYQNISSDFK</sequence>
<gene>
    <name evidence="5" type="ORF">V3328_01905</name>
</gene>
<dbReference type="AlphaFoldDB" id="A0AAW9RQ57"/>
<reference evidence="5 6" key="1">
    <citation type="submission" date="2024-02" db="EMBL/GenBank/DDBJ databases">
        <title>Genome analysis and characterization of Microbaculum marinisediminis sp. nov., isolated from marine sediment.</title>
        <authorList>
            <person name="Du Z.-J."/>
            <person name="Ye Y.-Q."/>
            <person name="Zhang Z.-R."/>
            <person name="Yuan S.-M."/>
            <person name="Zhang X.-Y."/>
        </authorList>
    </citation>
    <scope>NUCLEOTIDE SEQUENCE [LARGE SCALE GENOMIC DNA]</scope>
    <source>
        <strain evidence="5 6">SDUM1044001</strain>
    </source>
</reference>
<evidence type="ECO:0000313" key="6">
    <source>
        <dbReference type="Proteomes" id="UP001378188"/>
    </source>
</evidence>
<feature type="domain" description="Choloylglycine hydrolase/NAAA C-terminal" evidence="4">
    <location>
        <begin position="23"/>
        <end position="333"/>
    </location>
</feature>
<dbReference type="Gene3D" id="3.60.60.10">
    <property type="entry name" value="Penicillin V Acylase, Chain A"/>
    <property type="match status" value="1"/>
</dbReference>
<protein>
    <submittedName>
        <fullName evidence="5">Choloylglycine hydrolase family protein</fullName>
    </submittedName>
</protein>
<proteinExistence type="inferred from homology"/>
<dbReference type="PANTHER" id="PTHR35527">
    <property type="entry name" value="CHOLOYLGLYCINE HYDROLASE"/>
    <property type="match status" value="1"/>
</dbReference>
<dbReference type="Proteomes" id="UP001378188">
    <property type="component" value="Unassembled WGS sequence"/>
</dbReference>
<evidence type="ECO:0000256" key="3">
    <source>
        <dbReference type="SAM" id="SignalP"/>
    </source>
</evidence>
<evidence type="ECO:0000256" key="1">
    <source>
        <dbReference type="ARBA" id="ARBA00006625"/>
    </source>
</evidence>
<feature type="signal peptide" evidence="3">
    <location>
        <begin position="1"/>
        <end position="22"/>
    </location>
</feature>
<dbReference type="InterPro" id="IPR052193">
    <property type="entry name" value="Peptidase_C59"/>
</dbReference>
<dbReference type="EMBL" id="JAZHOF010000001">
    <property type="protein sequence ID" value="MEJ8570213.1"/>
    <property type="molecule type" value="Genomic_DNA"/>
</dbReference>
<dbReference type="InterPro" id="IPR029132">
    <property type="entry name" value="CBAH/NAAA_C"/>
</dbReference>
<organism evidence="5 6">
    <name type="scientific">Microbaculum marinum</name>
    <dbReference type="NCBI Taxonomy" id="1764581"/>
    <lineage>
        <taxon>Bacteria</taxon>
        <taxon>Pseudomonadati</taxon>
        <taxon>Pseudomonadota</taxon>
        <taxon>Alphaproteobacteria</taxon>
        <taxon>Hyphomicrobiales</taxon>
        <taxon>Tepidamorphaceae</taxon>
        <taxon>Microbaculum</taxon>
    </lineage>
</organism>
<keyword evidence="3" id="KW-0732">Signal</keyword>
<comment type="caution">
    <text evidence="5">The sequence shown here is derived from an EMBL/GenBank/DDBJ whole genome shotgun (WGS) entry which is preliminary data.</text>
</comment>
<keyword evidence="2 5" id="KW-0378">Hydrolase</keyword>
<keyword evidence="6" id="KW-1185">Reference proteome</keyword>
<dbReference type="GO" id="GO:0016787">
    <property type="term" value="F:hydrolase activity"/>
    <property type="evidence" value="ECO:0007669"/>
    <property type="project" value="UniProtKB-KW"/>
</dbReference>
<dbReference type="Pfam" id="PF02275">
    <property type="entry name" value="CBAH"/>
    <property type="match status" value="1"/>
</dbReference>
<dbReference type="InterPro" id="IPR029055">
    <property type="entry name" value="Ntn_hydrolases_N"/>
</dbReference>
<dbReference type="PANTHER" id="PTHR35527:SF2">
    <property type="entry name" value="HYDROLASE"/>
    <property type="match status" value="1"/>
</dbReference>
<name>A0AAW9RQ57_9HYPH</name>
<evidence type="ECO:0000313" key="5">
    <source>
        <dbReference type="EMBL" id="MEJ8570213.1"/>
    </source>
</evidence>
<comment type="similarity">
    <text evidence="1">Belongs to the peptidase C59 family.</text>
</comment>
<evidence type="ECO:0000256" key="2">
    <source>
        <dbReference type="ARBA" id="ARBA00022801"/>
    </source>
</evidence>